<dbReference type="RefSeq" id="XP_013958414.1">
    <property type="nucleotide sequence ID" value="XM_014102939.1"/>
</dbReference>
<dbReference type="PANTHER" id="PTHR13789">
    <property type="entry name" value="MONOOXYGENASE"/>
    <property type="match status" value="1"/>
</dbReference>
<keyword evidence="8" id="KW-1185">Reference proteome</keyword>
<dbReference type="GeneID" id="25787952"/>
<reference evidence="7 8" key="1">
    <citation type="journal article" date="2011" name="Genome Biol.">
        <title>Comparative genome sequence analysis underscores mycoparasitism as the ancestral life style of Trichoderma.</title>
        <authorList>
            <person name="Kubicek C.P."/>
            <person name="Herrera-Estrella A."/>
            <person name="Seidl-Seiboth V."/>
            <person name="Martinez D.A."/>
            <person name="Druzhinina I.S."/>
            <person name="Thon M."/>
            <person name="Zeilinger S."/>
            <person name="Casas-Flores S."/>
            <person name="Horwitz B.A."/>
            <person name="Mukherjee P.K."/>
            <person name="Mukherjee M."/>
            <person name="Kredics L."/>
            <person name="Alcaraz L.D."/>
            <person name="Aerts A."/>
            <person name="Antal Z."/>
            <person name="Atanasova L."/>
            <person name="Cervantes-Badillo M.G."/>
            <person name="Challacombe J."/>
            <person name="Chertkov O."/>
            <person name="McCluskey K."/>
            <person name="Coulpier F."/>
            <person name="Deshpande N."/>
            <person name="von Doehren H."/>
            <person name="Ebbole D.J."/>
            <person name="Esquivel-Naranjo E.U."/>
            <person name="Fekete E."/>
            <person name="Flipphi M."/>
            <person name="Glaser F."/>
            <person name="Gomez-Rodriguez E.Y."/>
            <person name="Gruber S."/>
            <person name="Han C."/>
            <person name="Henrissat B."/>
            <person name="Hermosa R."/>
            <person name="Hernandez-Onate M."/>
            <person name="Karaffa L."/>
            <person name="Kosti I."/>
            <person name="Le Crom S."/>
            <person name="Lindquist E."/>
            <person name="Lucas S."/>
            <person name="Luebeck M."/>
            <person name="Luebeck P.S."/>
            <person name="Margeot A."/>
            <person name="Metz B."/>
            <person name="Misra M."/>
            <person name="Nevalainen H."/>
            <person name="Omann M."/>
            <person name="Packer N."/>
            <person name="Perrone G."/>
            <person name="Uresti-Rivera E.E."/>
            <person name="Salamov A."/>
            <person name="Schmoll M."/>
            <person name="Seiboth B."/>
            <person name="Shapiro H."/>
            <person name="Sukno S."/>
            <person name="Tamayo-Ramos J.A."/>
            <person name="Tisch D."/>
            <person name="Wiest A."/>
            <person name="Wilkinson H.H."/>
            <person name="Zhang M."/>
            <person name="Coutinho P.M."/>
            <person name="Kenerley C.M."/>
            <person name="Monte E."/>
            <person name="Baker S.E."/>
            <person name="Grigoriev I.V."/>
        </authorList>
    </citation>
    <scope>NUCLEOTIDE SEQUENCE [LARGE SCALE GENOMIC DNA]</scope>
    <source>
        <strain evidence="8">Gv29-8 / FGSC 10586</strain>
    </source>
</reference>
<keyword evidence="5" id="KW-0503">Monooxygenase</keyword>
<dbReference type="eggNOG" id="KOG2614">
    <property type="taxonomic scope" value="Eukaryota"/>
</dbReference>
<dbReference type="Pfam" id="PF01494">
    <property type="entry name" value="FAD_binding_3"/>
    <property type="match status" value="1"/>
</dbReference>
<dbReference type="InterPro" id="IPR036188">
    <property type="entry name" value="FAD/NAD-bd_sf"/>
</dbReference>
<dbReference type="HOGENOM" id="CLU_009665_19_5_1"/>
<sequence length="321" mass="35680">MSAPSKTLRVAIVGGGLGGLMAALCIHSFCDQGELQVDVYEQALEYKEIGAGVSLGRNTLRVIKQIGLYEQILAIAGKTDIWLSARRYDNGEEIVRIKADGDEPSHLPVHRAELLALLVRAIKDRAAATLHPNKKCMTIEDNNDAIVLNFADGTMATAGFVVAADGIHSRIRQNYHNDNAQLGEMVVYRGLVPTTAVKDWWPLDTYSPIWVGPNRYFIVYPVSDGALLNIGAFVATDGKSLKRKTESWTLRGDRFDLEKDYSDFDPTVKRLIQHLDENPLKWILYDRPLCDKWVFANGKVALLGDAAHAMVPHQGMRCKTY</sequence>
<evidence type="ECO:0000313" key="7">
    <source>
        <dbReference type="EMBL" id="EHK24200.1"/>
    </source>
</evidence>
<protein>
    <recommendedName>
        <fullName evidence="6">FAD-binding domain-containing protein</fullName>
    </recommendedName>
</protein>
<dbReference type="STRING" id="413071.G9MLE9"/>
<comment type="caution">
    <text evidence="7">The sequence shown here is derived from an EMBL/GenBank/DDBJ whole genome shotgun (WGS) entry which is preliminary data.</text>
</comment>
<gene>
    <name evidence="7" type="ORF">TRIVIDRAFT_146135</name>
</gene>
<dbReference type="GO" id="GO:0071949">
    <property type="term" value="F:FAD binding"/>
    <property type="evidence" value="ECO:0007669"/>
    <property type="project" value="InterPro"/>
</dbReference>
<evidence type="ECO:0000256" key="1">
    <source>
        <dbReference type="ARBA" id="ARBA00007992"/>
    </source>
</evidence>
<evidence type="ECO:0000259" key="6">
    <source>
        <dbReference type="Pfam" id="PF01494"/>
    </source>
</evidence>
<keyword evidence="3" id="KW-0274">FAD</keyword>
<dbReference type="PANTHER" id="PTHR13789:SF309">
    <property type="entry name" value="PUTATIVE (AFU_ORTHOLOGUE AFUA_6G14510)-RELATED"/>
    <property type="match status" value="1"/>
</dbReference>
<dbReference type="AlphaFoldDB" id="G9MLE9"/>
<feature type="domain" description="FAD-binding" evidence="6">
    <location>
        <begin position="9"/>
        <end position="316"/>
    </location>
</feature>
<evidence type="ECO:0000256" key="3">
    <source>
        <dbReference type="ARBA" id="ARBA00022827"/>
    </source>
</evidence>
<dbReference type="InterPro" id="IPR050493">
    <property type="entry name" value="FAD-dep_Monooxygenase_BioMet"/>
</dbReference>
<accession>G9MLE9</accession>
<dbReference type="Gene3D" id="3.50.50.60">
    <property type="entry name" value="FAD/NAD(P)-binding domain"/>
    <property type="match status" value="1"/>
</dbReference>
<keyword evidence="4" id="KW-0560">Oxidoreductase</keyword>
<evidence type="ECO:0000256" key="5">
    <source>
        <dbReference type="ARBA" id="ARBA00023033"/>
    </source>
</evidence>
<dbReference type="PRINTS" id="PR00420">
    <property type="entry name" value="RNGMNOXGNASE"/>
</dbReference>
<dbReference type="VEuPathDB" id="FungiDB:TRIVIDRAFT_146135"/>
<dbReference type="InterPro" id="IPR002938">
    <property type="entry name" value="FAD-bd"/>
</dbReference>
<dbReference type="SUPFAM" id="SSF54373">
    <property type="entry name" value="FAD-linked reductases, C-terminal domain"/>
    <property type="match status" value="1"/>
</dbReference>
<dbReference type="GO" id="GO:0004497">
    <property type="term" value="F:monooxygenase activity"/>
    <property type="evidence" value="ECO:0007669"/>
    <property type="project" value="UniProtKB-KW"/>
</dbReference>
<evidence type="ECO:0000256" key="4">
    <source>
        <dbReference type="ARBA" id="ARBA00023002"/>
    </source>
</evidence>
<dbReference type="Proteomes" id="UP000007115">
    <property type="component" value="Unassembled WGS sequence"/>
</dbReference>
<dbReference type="InParanoid" id="G9MLE9"/>
<dbReference type="EMBL" id="ABDF02000004">
    <property type="protein sequence ID" value="EHK24200.1"/>
    <property type="molecule type" value="Genomic_DNA"/>
</dbReference>
<comment type="similarity">
    <text evidence="1">Belongs to the paxM FAD-dependent monooxygenase family.</text>
</comment>
<proteinExistence type="inferred from homology"/>
<evidence type="ECO:0000256" key="2">
    <source>
        <dbReference type="ARBA" id="ARBA00022630"/>
    </source>
</evidence>
<organism evidence="7 8">
    <name type="scientific">Hypocrea virens (strain Gv29-8 / FGSC 10586)</name>
    <name type="common">Gliocladium virens</name>
    <name type="synonym">Trichoderma virens</name>
    <dbReference type="NCBI Taxonomy" id="413071"/>
    <lineage>
        <taxon>Eukaryota</taxon>
        <taxon>Fungi</taxon>
        <taxon>Dikarya</taxon>
        <taxon>Ascomycota</taxon>
        <taxon>Pezizomycotina</taxon>
        <taxon>Sordariomycetes</taxon>
        <taxon>Hypocreomycetidae</taxon>
        <taxon>Hypocreales</taxon>
        <taxon>Hypocreaceae</taxon>
        <taxon>Trichoderma</taxon>
    </lineage>
</organism>
<dbReference type="SUPFAM" id="SSF51905">
    <property type="entry name" value="FAD/NAD(P)-binding domain"/>
    <property type="match status" value="1"/>
</dbReference>
<name>G9MLE9_HYPVG</name>
<evidence type="ECO:0000313" key="8">
    <source>
        <dbReference type="Proteomes" id="UP000007115"/>
    </source>
</evidence>
<dbReference type="OrthoDB" id="5428495at2759"/>
<keyword evidence="2" id="KW-0285">Flavoprotein</keyword>